<dbReference type="Proteomes" id="UP001438707">
    <property type="component" value="Unassembled WGS sequence"/>
</dbReference>
<evidence type="ECO:0000256" key="3">
    <source>
        <dbReference type="SAM" id="Coils"/>
    </source>
</evidence>
<evidence type="ECO:0000313" key="7">
    <source>
        <dbReference type="EMBL" id="KAK9822098.1"/>
    </source>
</evidence>
<reference evidence="7 8" key="1">
    <citation type="journal article" date="2024" name="Nat. Commun.">
        <title>Phylogenomics reveals the evolutionary origins of lichenization in chlorophyte algae.</title>
        <authorList>
            <person name="Puginier C."/>
            <person name="Libourel C."/>
            <person name="Otte J."/>
            <person name="Skaloud P."/>
            <person name="Haon M."/>
            <person name="Grisel S."/>
            <person name="Petersen M."/>
            <person name="Berrin J.G."/>
            <person name="Delaux P.M."/>
            <person name="Dal Grande F."/>
            <person name="Keller J."/>
        </authorList>
    </citation>
    <scope>NUCLEOTIDE SEQUENCE [LARGE SCALE GENOMIC DNA]</scope>
    <source>
        <strain evidence="7 8">SAG 2145</strain>
    </source>
</reference>
<evidence type="ECO:0000256" key="4">
    <source>
        <dbReference type="SAM" id="MobiDB-lite"/>
    </source>
</evidence>
<dbReference type="InterPro" id="IPR029440">
    <property type="entry name" value="DRC1_C"/>
</dbReference>
<organism evidence="7 8">
    <name type="scientific">Apatococcus lobatus</name>
    <dbReference type="NCBI Taxonomy" id="904363"/>
    <lineage>
        <taxon>Eukaryota</taxon>
        <taxon>Viridiplantae</taxon>
        <taxon>Chlorophyta</taxon>
        <taxon>core chlorophytes</taxon>
        <taxon>Trebouxiophyceae</taxon>
        <taxon>Chlorellales</taxon>
        <taxon>Chlorellaceae</taxon>
        <taxon>Apatococcus</taxon>
    </lineage>
</organism>
<evidence type="ECO:0000256" key="2">
    <source>
        <dbReference type="ARBA" id="ARBA00023054"/>
    </source>
</evidence>
<evidence type="ECO:0000313" key="8">
    <source>
        <dbReference type="Proteomes" id="UP001438707"/>
    </source>
</evidence>
<dbReference type="PANTHER" id="PTHR21625:SF1">
    <property type="entry name" value="DYNEIN REGULATORY COMPLEX PROTEIN 1"/>
    <property type="match status" value="1"/>
</dbReference>
<dbReference type="GO" id="GO:0003352">
    <property type="term" value="P:regulation of cilium movement"/>
    <property type="evidence" value="ECO:0007669"/>
    <property type="project" value="TreeGrafter"/>
</dbReference>
<dbReference type="Pfam" id="PF14775">
    <property type="entry name" value="NYD-SP28_assoc"/>
    <property type="match status" value="1"/>
</dbReference>
<dbReference type="PANTHER" id="PTHR21625">
    <property type="entry name" value="NYD-SP28 PROTEIN"/>
    <property type="match status" value="1"/>
</dbReference>
<dbReference type="InterPro" id="IPR039505">
    <property type="entry name" value="DRC1/2_N"/>
</dbReference>
<feature type="domain" description="Dynein regulatory complex protein 1 C-terminal" evidence="6">
    <location>
        <begin position="430"/>
        <end position="472"/>
    </location>
</feature>
<dbReference type="InterPro" id="IPR039750">
    <property type="entry name" value="DRC1/DRC2"/>
</dbReference>
<dbReference type="GO" id="GO:0060285">
    <property type="term" value="P:cilium-dependent cell motility"/>
    <property type="evidence" value="ECO:0007669"/>
    <property type="project" value="TreeGrafter"/>
</dbReference>
<keyword evidence="2 3" id="KW-0175">Coiled coil</keyword>
<feature type="compositionally biased region" description="Basic and acidic residues" evidence="4">
    <location>
        <begin position="32"/>
        <end position="50"/>
    </location>
</feature>
<evidence type="ECO:0008006" key="9">
    <source>
        <dbReference type="Google" id="ProtNLM"/>
    </source>
</evidence>
<protein>
    <recommendedName>
        <fullName evidence="9">Dynein regulatory complex protein 1/2 N-terminal domain-containing protein</fullName>
    </recommendedName>
</protein>
<name>A0AAW1QKW4_9CHLO</name>
<accession>A0AAW1QKW4</accession>
<dbReference type="Pfam" id="PF14772">
    <property type="entry name" value="NYD-SP28"/>
    <property type="match status" value="1"/>
</dbReference>
<dbReference type="AlphaFoldDB" id="A0AAW1QKW4"/>
<feature type="region of interest" description="Disordered" evidence="4">
    <location>
        <begin position="26"/>
        <end position="55"/>
    </location>
</feature>
<proteinExistence type="inferred from homology"/>
<gene>
    <name evidence="7" type="ORF">WJX74_007346</name>
</gene>
<comment type="caution">
    <text evidence="7">The sequence shown here is derived from an EMBL/GenBank/DDBJ whole genome shotgun (WGS) entry which is preliminary data.</text>
</comment>
<dbReference type="GO" id="GO:0005858">
    <property type="term" value="C:axonemal dynein complex"/>
    <property type="evidence" value="ECO:0007669"/>
    <property type="project" value="InterPro"/>
</dbReference>
<evidence type="ECO:0000259" key="6">
    <source>
        <dbReference type="Pfam" id="PF14775"/>
    </source>
</evidence>
<evidence type="ECO:0000259" key="5">
    <source>
        <dbReference type="Pfam" id="PF14772"/>
    </source>
</evidence>
<dbReference type="GO" id="GO:0070286">
    <property type="term" value="P:axonemal dynein complex assembly"/>
    <property type="evidence" value="ECO:0007669"/>
    <property type="project" value="InterPro"/>
</dbReference>
<sequence length="489" mass="56849">MDEDLSAKPARDRRILARRKRVEQRRAALRAGRQEEDTKARADLDLHEGKPQLNDTSQRLERVHWLASQDVSGIRLQCDTKLSQRNLHEDSRRQALLQKLQDELDESLQKNAEVAEGWKRIKQLSVPHELQQQITQQQEGCTDIIKSKLHMIETIRAELRRKDDEYVRCLRRQAEDNELLLTSLNNQLGEIKRAHKGELLSIESAFIQERKLLLANGKDELAKQRERHSNFETLFVEKYVKLAQDYQQQLESMRSADGEEFNILKMRLETDLQALEQHLESMRAVYQLNQEKLDYNCSVLSERENENSSTISQQKRRLSSFQSALSALKRRHAEVQQKLKEENQGLSDDYRQVTTAFQDLTSKCQSFQHAHMDRVRQVKEFKDDHLSVLLAKLQQAQTVVQQQLLAKQHEGPSIARKHMLGSDASLPYQWTSVEIYLNKYHHLLQQRAASSAEVHTLKNDNAKIQQLLAQYLSASVTKHLLLPPIFLPA</sequence>
<comment type="similarity">
    <text evidence="1">Belongs to the DRC1 family.</text>
</comment>
<keyword evidence="8" id="KW-1185">Reference proteome</keyword>
<feature type="domain" description="Dynein regulatory complex protein 1/2 N-terminal" evidence="5">
    <location>
        <begin position="79"/>
        <end position="176"/>
    </location>
</feature>
<feature type="coiled-coil region" evidence="3">
    <location>
        <begin position="236"/>
        <end position="345"/>
    </location>
</feature>
<dbReference type="EMBL" id="JALJOS010000034">
    <property type="protein sequence ID" value="KAK9822098.1"/>
    <property type="molecule type" value="Genomic_DNA"/>
</dbReference>
<evidence type="ECO:0000256" key="1">
    <source>
        <dbReference type="ARBA" id="ARBA00009688"/>
    </source>
</evidence>